<protein>
    <submittedName>
        <fullName evidence="1">Uncharacterized protein</fullName>
    </submittedName>
</protein>
<accession>A0A1G8ASP5</accession>
<name>A0A1G8ASP5_9HYPH</name>
<gene>
    <name evidence="1" type="ORF">SAMN04487974_1395</name>
</gene>
<sequence>MVDKPTTLSVARKATCLRSEILAFSSRVRSIKAAEEMAAIHAGVIGC</sequence>
<keyword evidence="2" id="KW-1185">Reference proteome</keyword>
<reference evidence="1 2" key="1">
    <citation type="submission" date="2016-10" db="EMBL/GenBank/DDBJ databases">
        <authorList>
            <person name="de Groot N.N."/>
        </authorList>
    </citation>
    <scope>NUCLEOTIDE SEQUENCE [LARGE SCALE GENOMIC DNA]</scope>
    <source>
        <strain evidence="1 2">CGMCC 1.10267</strain>
    </source>
</reference>
<dbReference type="EMBL" id="FNCS01000039">
    <property type="protein sequence ID" value="SDH23884.1"/>
    <property type="molecule type" value="Genomic_DNA"/>
</dbReference>
<evidence type="ECO:0000313" key="1">
    <source>
        <dbReference type="EMBL" id="SDH23884.1"/>
    </source>
</evidence>
<organism evidence="1 2">
    <name type="scientific">Pelagibacterium luteolum</name>
    <dbReference type="NCBI Taxonomy" id="440168"/>
    <lineage>
        <taxon>Bacteria</taxon>
        <taxon>Pseudomonadati</taxon>
        <taxon>Pseudomonadota</taxon>
        <taxon>Alphaproteobacteria</taxon>
        <taxon>Hyphomicrobiales</taxon>
        <taxon>Devosiaceae</taxon>
        <taxon>Pelagibacterium</taxon>
    </lineage>
</organism>
<proteinExistence type="predicted"/>
<dbReference type="Proteomes" id="UP000199495">
    <property type="component" value="Unassembled WGS sequence"/>
</dbReference>
<evidence type="ECO:0000313" key="2">
    <source>
        <dbReference type="Proteomes" id="UP000199495"/>
    </source>
</evidence>
<dbReference type="AlphaFoldDB" id="A0A1G8ASP5"/>